<dbReference type="PANTHER" id="PTHR43000">
    <property type="entry name" value="DTDP-D-GLUCOSE 4,6-DEHYDRATASE-RELATED"/>
    <property type="match status" value="1"/>
</dbReference>
<dbReference type="SUPFAM" id="SSF51735">
    <property type="entry name" value="NAD(P)-binding Rossmann-fold domains"/>
    <property type="match status" value="1"/>
</dbReference>
<feature type="domain" description="NAD-dependent epimerase/dehydratase" evidence="3">
    <location>
        <begin position="48"/>
        <end position="255"/>
    </location>
</feature>
<reference evidence="4 5" key="1">
    <citation type="submission" date="2023-07" db="EMBL/GenBank/DDBJ databases">
        <title>Sorghum-associated microbial communities from plants grown in Nebraska, USA.</title>
        <authorList>
            <person name="Schachtman D."/>
        </authorList>
    </citation>
    <scope>NUCLEOTIDE SEQUENCE [LARGE SCALE GENOMIC DNA]</scope>
    <source>
        <strain evidence="4 5">BE310</strain>
    </source>
</reference>
<comment type="caution">
    <text evidence="4">The sequence shown here is derived from an EMBL/GenBank/DDBJ whole genome shotgun (WGS) entry which is preliminary data.</text>
</comment>
<dbReference type="InterPro" id="IPR001509">
    <property type="entry name" value="Epimerase_deHydtase"/>
</dbReference>
<proteinExistence type="inferred from homology"/>
<name>A0ABU1Z3W6_9BURK</name>
<accession>A0ABU1Z3W6</accession>
<gene>
    <name evidence="4" type="ORF">J2X16_000469</name>
</gene>
<evidence type="ECO:0000313" key="5">
    <source>
        <dbReference type="Proteomes" id="UP001180536"/>
    </source>
</evidence>
<keyword evidence="5" id="KW-1185">Reference proteome</keyword>
<dbReference type="InterPro" id="IPR036291">
    <property type="entry name" value="NAD(P)-bd_dom_sf"/>
</dbReference>
<protein>
    <submittedName>
        <fullName evidence="4">Nucleoside-diphosphate-sugar epimerase</fullName>
    </submittedName>
</protein>
<evidence type="ECO:0000256" key="1">
    <source>
        <dbReference type="ARBA" id="ARBA00005125"/>
    </source>
</evidence>
<comment type="similarity">
    <text evidence="2">Belongs to the NAD(P)-dependent epimerase/dehydratase family.</text>
</comment>
<dbReference type="Proteomes" id="UP001180536">
    <property type="component" value="Unassembled WGS sequence"/>
</dbReference>
<organism evidence="4 5">
    <name type="scientific">Pelomonas aquatica</name>
    <dbReference type="NCBI Taxonomy" id="431058"/>
    <lineage>
        <taxon>Bacteria</taxon>
        <taxon>Pseudomonadati</taxon>
        <taxon>Pseudomonadota</taxon>
        <taxon>Betaproteobacteria</taxon>
        <taxon>Burkholderiales</taxon>
        <taxon>Sphaerotilaceae</taxon>
        <taxon>Roseateles</taxon>
    </lineage>
</organism>
<dbReference type="Gene3D" id="3.40.50.720">
    <property type="entry name" value="NAD(P)-binding Rossmann-like Domain"/>
    <property type="match status" value="1"/>
</dbReference>
<evidence type="ECO:0000313" key="4">
    <source>
        <dbReference type="EMBL" id="MDR7295148.1"/>
    </source>
</evidence>
<evidence type="ECO:0000256" key="2">
    <source>
        <dbReference type="ARBA" id="ARBA00007637"/>
    </source>
</evidence>
<sequence length="381" mass="41290">MIAPDPTVGGGADCHRRFAISADETATSCPHSRFHKMPLLDARPSRCLITGATGFIGSRLRERFEAQGQQGHVALVRSAAAAAQLLAQGRQAAVADLLQPAAVAQGLQGCDAVIHLAHGDRGPQATRNLVQAAVAQGVRRFVHISTMSVHGPAPGIEAAREETARIGRYGNEYSDSKAEQEEIVQAAIDRGDLRAVILRPTVVYGLGGHFELQVIQQARAGEVTVFDDGAGVCNVVYVDDVCDAIDAALVSQDALGQAMFINADRAVSWGEFIRRFAAMVEPPPRLKSLSSAEAKRYWVEHPPEPVGGLPKRLLRKLKRLGGWRPPVAPWPPEGRVLRETFPITFSNDKAKRLLGWAPRVDFEQGVMLTHEWLRAAGHLSR</sequence>
<comment type="pathway">
    <text evidence="1">Bacterial outer membrane biogenesis; LPS O-antigen biosynthesis.</text>
</comment>
<evidence type="ECO:0000259" key="3">
    <source>
        <dbReference type="Pfam" id="PF01370"/>
    </source>
</evidence>
<dbReference type="EMBL" id="JAVDXQ010000001">
    <property type="protein sequence ID" value="MDR7295148.1"/>
    <property type="molecule type" value="Genomic_DNA"/>
</dbReference>
<dbReference type="RefSeq" id="WP_310341196.1">
    <property type="nucleotide sequence ID" value="NZ_JAVDXQ010000001.1"/>
</dbReference>
<dbReference type="Pfam" id="PF01370">
    <property type="entry name" value="Epimerase"/>
    <property type="match status" value="1"/>
</dbReference>